<accession>A0ACC2B765</accession>
<name>A0ACC2B765_DIPCM</name>
<evidence type="ECO:0000313" key="1">
    <source>
        <dbReference type="EMBL" id="KAJ7525588.1"/>
    </source>
</evidence>
<comment type="caution">
    <text evidence="1">The sequence shown here is derived from an EMBL/GenBank/DDBJ whole genome shotgun (WGS) entry which is preliminary data.</text>
</comment>
<evidence type="ECO:0000313" key="2">
    <source>
        <dbReference type="Proteomes" id="UP001162992"/>
    </source>
</evidence>
<protein>
    <submittedName>
        <fullName evidence="1">Uncharacterized protein</fullName>
    </submittedName>
</protein>
<reference evidence="2" key="1">
    <citation type="journal article" date="2024" name="Proc. Natl. Acad. Sci. U.S.A.">
        <title>Extraordinary preservation of gene collinearity over three hundred million years revealed in homosporous lycophytes.</title>
        <authorList>
            <person name="Li C."/>
            <person name="Wickell D."/>
            <person name="Kuo L.Y."/>
            <person name="Chen X."/>
            <person name="Nie B."/>
            <person name="Liao X."/>
            <person name="Peng D."/>
            <person name="Ji J."/>
            <person name="Jenkins J."/>
            <person name="Williams M."/>
            <person name="Shu S."/>
            <person name="Plott C."/>
            <person name="Barry K."/>
            <person name="Rajasekar S."/>
            <person name="Grimwood J."/>
            <person name="Han X."/>
            <person name="Sun S."/>
            <person name="Hou Z."/>
            <person name="He W."/>
            <person name="Dai G."/>
            <person name="Sun C."/>
            <person name="Schmutz J."/>
            <person name="Leebens-Mack J.H."/>
            <person name="Li F.W."/>
            <person name="Wang L."/>
        </authorList>
    </citation>
    <scope>NUCLEOTIDE SEQUENCE [LARGE SCALE GENOMIC DNA]</scope>
    <source>
        <strain evidence="2">cv. PW_Plant_1</strain>
    </source>
</reference>
<sequence length="171" mass="18029">MEGLRSKRAAAGAWTADEMLWAASMLFVIAIVGGATASPTTYTVGGASGWMTPDPITHLPNYTAWALTNTYHVGDSLLFNFLANIHTVIRVNTTDYLACTALAPIGGMVYTNGSVTIPLTTAGNWYFLSNASTDCTDGMEFGVAVSGVAQQKYNFAALGLGSLIVGFFLLI</sequence>
<dbReference type="EMBL" id="CM055108">
    <property type="protein sequence ID" value="KAJ7525588.1"/>
    <property type="molecule type" value="Genomic_DNA"/>
</dbReference>
<gene>
    <name evidence="1" type="ORF">O6H91_17G057700</name>
</gene>
<proteinExistence type="predicted"/>
<organism evidence="1 2">
    <name type="scientific">Diphasiastrum complanatum</name>
    <name type="common">Issler's clubmoss</name>
    <name type="synonym">Lycopodium complanatum</name>
    <dbReference type="NCBI Taxonomy" id="34168"/>
    <lineage>
        <taxon>Eukaryota</taxon>
        <taxon>Viridiplantae</taxon>
        <taxon>Streptophyta</taxon>
        <taxon>Embryophyta</taxon>
        <taxon>Tracheophyta</taxon>
        <taxon>Lycopodiopsida</taxon>
        <taxon>Lycopodiales</taxon>
        <taxon>Lycopodiaceae</taxon>
        <taxon>Lycopodioideae</taxon>
        <taxon>Diphasiastrum</taxon>
    </lineage>
</organism>
<keyword evidence="2" id="KW-1185">Reference proteome</keyword>
<dbReference type="Proteomes" id="UP001162992">
    <property type="component" value="Chromosome 17"/>
</dbReference>